<sequence length="376" mass="44894">MQEIEDQLIQKYENLLLKAQQYKKPEREMTIFDTALNNHHENPITELLAFFLNPNEKHQLGDSFYQGFMTALKQYEQYQDFEFGEFKQLSTQQVTDQGKFIDLWVETDNALIIVEVKVYHHQNNPFKEYEAWANKKIEYQNRQDQEKRLISIVLCPNGKCTIENWLGLSYTQLTTSIRPHVSQYTFNQTLNKWAVFARDFLLHLDSFNHLLDIDMSRLNFVVDNMYKIQELIDLKQSVFQDIIRHINTELQIALGENYQPEAKERTWPNGPAFYFRGQNWKAASSSILYLRLNNKPMSCSVRMYVHKPTSELREQIKEFLGDSKYLLSGEWNEQNGKWWCLKWDFSEFDLDTVTNQIIFTHKILNRVELEWKNRAI</sequence>
<dbReference type="Proteomes" id="UP000263596">
    <property type="component" value="Unassembled WGS sequence"/>
</dbReference>
<name>A0A3D2SKH0_9GAMM</name>
<organism evidence="1 2">
    <name type="scientific">Acinetobacter ursingii</name>
    <dbReference type="NCBI Taxonomy" id="108980"/>
    <lineage>
        <taxon>Bacteria</taxon>
        <taxon>Pseudomonadati</taxon>
        <taxon>Pseudomonadota</taxon>
        <taxon>Gammaproteobacteria</taxon>
        <taxon>Moraxellales</taxon>
        <taxon>Moraxellaceae</taxon>
        <taxon>Acinetobacter</taxon>
    </lineage>
</organism>
<evidence type="ECO:0000313" key="2">
    <source>
        <dbReference type="Proteomes" id="UP000263596"/>
    </source>
</evidence>
<accession>A0A3D2SKH0</accession>
<proteinExistence type="predicted"/>
<reference evidence="1 2" key="1">
    <citation type="journal article" date="2018" name="Nat. Biotechnol.">
        <title>A standardized bacterial taxonomy based on genome phylogeny substantially revises the tree of life.</title>
        <authorList>
            <person name="Parks D.H."/>
            <person name="Chuvochina M."/>
            <person name="Waite D.W."/>
            <person name="Rinke C."/>
            <person name="Skarshewski A."/>
            <person name="Chaumeil P.A."/>
            <person name="Hugenholtz P."/>
        </authorList>
    </citation>
    <scope>NUCLEOTIDE SEQUENCE [LARGE SCALE GENOMIC DNA]</scope>
    <source>
        <strain evidence="1">UBA9669</strain>
    </source>
</reference>
<dbReference type="EMBL" id="DPVE01000127">
    <property type="protein sequence ID" value="HCK29957.1"/>
    <property type="molecule type" value="Genomic_DNA"/>
</dbReference>
<comment type="caution">
    <text evidence="1">The sequence shown here is derived from an EMBL/GenBank/DDBJ whole genome shotgun (WGS) entry which is preliminary data.</text>
</comment>
<dbReference type="Pfam" id="PF14281">
    <property type="entry name" value="PDDEXK_4"/>
    <property type="match status" value="1"/>
</dbReference>
<dbReference type="AlphaFoldDB" id="A0A3D2SKH0"/>
<evidence type="ECO:0008006" key="3">
    <source>
        <dbReference type="Google" id="ProtNLM"/>
    </source>
</evidence>
<evidence type="ECO:0000313" key="1">
    <source>
        <dbReference type="EMBL" id="HCK29957.1"/>
    </source>
</evidence>
<dbReference type="InterPro" id="IPR029470">
    <property type="entry name" value="PDDEXK_4"/>
</dbReference>
<gene>
    <name evidence="1" type="ORF">DHW29_07060</name>
</gene>
<dbReference type="RefSeq" id="WP_151675667.1">
    <property type="nucleotide sequence ID" value="NZ_BKFK01000012.1"/>
</dbReference>
<protein>
    <recommendedName>
        <fullName evidence="3">PD-(D/E)XK nuclease superfamily protein</fullName>
    </recommendedName>
</protein>